<evidence type="ECO:0008006" key="3">
    <source>
        <dbReference type="Google" id="ProtNLM"/>
    </source>
</evidence>
<keyword evidence="2" id="KW-1185">Reference proteome</keyword>
<organism evidence="1 2">
    <name type="scientific">Mangrovactinospora gilvigrisea</name>
    <dbReference type="NCBI Taxonomy" id="1428644"/>
    <lineage>
        <taxon>Bacteria</taxon>
        <taxon>Bacillati</taxon>
        <taxon>Actinomycetota</taxon>
        <taxon>Actinomycetes</taxon>
        <taxon>Kitasatosporales</taxon>
        <taxon>Streptomycetaceae</taxon>
        <taxon>Mangrovactinospora</taxon>
    </lineage>
</organism>
<comment type="caution">
    <text evidence="1">The sequence shown here is derived from an EMBL/GenBank/DDBJ whole genome shotgun (WGS) entry which is preliminary data.</text>
</comment>
<accession>A0A1J7C1H3</accession>
<sequence length="255" mass="28908">MRQKALSLLRGGAPYQVVADQLNVPRGTVGYWLHVDRFKRGECPGRTPAKCCPRCDGLPLDRRVYAYLLGLYLGDGHIVSKYRQHTLAIYCDDHYPALKDLAEAALRAVLPECGTGRVQRPGCTEVKSYSSHWQCLFPQHGPGKKHNRPIVLEPWQQDIVAEHPWELIRGLIHSDGCRVTNWTTKIVQGRVKRYEYPRYFFTNLSADIIGIYTDALDLVGVEWTMAAKNRGRIYDISVARKASVALMETHVGAKY</sequence>
<dbReference type="InterPro" id="IPR027434">
    <property type="entry name" value="Homing_endonucl"/>
</dbReference>
<dbReference type="EMBL" id="MLCF01000156">
    <property type="protein sequence ID" value="OIV35416.1"/>
    <property type="molecule type" value="Genomic_DNA"/>
</dbReference>
<dbReference type="STRING" id="1428644.BIV57_21740"/>
<evidence type="ECO:0000313" key="1">
    <source>
        <dbReference type="EMBL" id="OIV35416.1"/>
    </source>
</evidence>
<proteinExistence type="predicted"/>
<name>A0A1J7C1H3_9ACTN</name>
<dbReference type="Proteomes" id="UP000243342">
    <property type="component" value="Unassembled WGS sequence"/>
</dbReference>
<evidence type="ECO:0000313" key="2">
    <source>
        <dbReference type="Proteomes" id="UP000243342"/>
    </source>
</evidence>
<dbReference type="AlphaFoldDB" id="A0A1J7C1H3"/>
<dbReference type="Gene3D" id="3.10.28.10">
    <property type="entry name" value="Homing endonucleases"/>
    <property type="match status" value="1"/>
</dbReference>
<gene>
    <name evidence="1" type="ORF">BIV57_21740</name>
</gene>
<dbReference type="RefSeq" id="WP_175548827.1">
    <property type="nucleotide sequence ID" value="NZ_MLCF01000156.1"/>
</dbReference>
<reference evidence="1 2" key="1">
    <citation type="submission" date="2016-10" db="EMBL/GenBank/DDBJ databases">
        <title>Genome sequence of Streptomyces gilvigriseus MUSC 26.</title>
        <authorList>
            <person name="Lee L.-H."/>
            <person name="Ser H.-L."/>
        </authorList>
    </citation>
    <scope>NUCLEOTIDE SEQUENCE [LARGE SCALE GENOMIC DNA]</scope>
    <source>
        <strain evidence="1 2">MUSC 26</strain>
    </source>
</reference>
<protein>
    <recommendedName>
        <fullName evidence="3">Transcriptional regulator</fullName>
    </recommendedName>
</protein>